<dbReference type="EMBL" id="BMXR01000008">
    <property type="protein sequence ID" value="GGX62205.1"/>
    <property type="molecule type" value="Genomic_DNA"/>
</dbReference>
<comment type="similarity">
    <text evidence="6">Belongs to the RuvA family.</text>
</comment>
<dbReference type="SUPFAM" id="SSF47781">
    <property type="entry name" value="RuvA domain 2-like"/>
    <property type="match status" value="1"/>
</dbReference>
<evidence type="ECO:0000256" key="1">
    <source>
        <dbReference type="ARBA" id="ARBA00022490"/>
    </source>
</evidence>
<evidence type="ECO:0000256" key="3">
    <source>
        <dbReference type="ARBA" id="ARBA00023125"/>
    </source>
</evidence>
<dbReference type="SUPFAM" id="SSF50249">
    <property type="entry name" value="Nucleic acid-binding proteins"/>
    <property type="match status" value="1"/>
</dbReference>
<evidence type="ECO:0000256" key="5">
    <source>
        <dbReference type="ARBA" id="ARBA00023204"/>
    </source>
</evidence>
<comment type="subunit">
    <text evidence="6">Homotetramer. Forms an RuvA(8)-RuvB(12)-Holliday junction (HJ) complex. HJ DNA is sandwiched between 2 RuvA tetramers; dsDNA enters through RuvA and exits via RuvB. An RuvB hexamer assembles on each DNA strand where it exits the tetramer. Each RuvB hexamer is contacted by two RuvA subunits (via domain III) on 2 adjacent RuvB subunits; this complex drives branch migration. In the full resolvosome a probable DNA-RuvA(4)-RuvB(12)-RuvC(2) complex forms which resolves the HJ.</text>
</comment>
<keyword evidence="8" id="KW-0067">ATP-binding</keyword>
<gene>
    <name evidence="6 8" type="primary">ruvA</name>
    <name evidence="8" type="ORF">GCM10007392_32590</name>
</gene>
<dbReference type="HAMAP" id="MF_00031">
    <property type="entry name" value="DNA_HJ_migration_RuvA"/>
    <property type="match status" value="1"/>
</dbReference>
<feature type="domain" description="Helix-hairpin-helix DNA-binding motif class 1" evidence="7">
    <location>
        <begin position="108"/>
        <end position="127"/>
    </location>
</feature>
<keyword evidence="2 6" id="KW-0227">DNA damage</keyword>
<dbReference type="GO" id="GO:0000400">
    <property type="term" value="F:four-way junction DNA binding"/>
    <property type="evidence" value="ECO:0007669"/>
    <property type="project" value="UniProtKB-UniRule"/>
</dbReference>
<feature type="region of interest" description="Domain I" evidence="6">
    <location>
        <begin position="1"/>
        <end position="64"/>
    </location>
</feature>
<keyword evidence="8" id="KW-0347">Helicase</keyword>
<dbReference type="Pfam" id="PF14520">
    <property type="entry name" value="HHH_5"/>
    <property type="match status" value="1"/>
</dbReference>
<reference evidence="8" key="2">
    <citation type="submission" date="2020-09" db="EMBL/GenBank/DDBJ databases">
        <authorList>
            <person name="Sun Q."/>
            <person name="Kim S."/>
        </authorList>
    </citation>
    <scope>NUCLEOTIDE SEQUENCE</scope>
    <source>
        <strain evidence="8">KCTC 22169</strain>
    </source>
</reference>
<dbReference type="InterPro" id="IPR000085">
    <property type="entry name" value="RuvA"/>
</dbReference>
<keyword evidence="8" id="KW-0378">Hydrolase</keyword>
<dbReference type="SUPFAM" id="SSF46929">
    <property type="entry name" value="DNA helicase RuvA subunit, C-terminal domain"/>
    <property type="match status" value="1"/>
</dbReference>
<dbReference type="NCBIfam" id="TIGR00084">
    <property type="entry name" value="ruvA"/>
    <property type="match status" value="1"/>
</dbReference>
<dbReference type="Proteomes" id="UP000626148">
    <property type="component" value="Unassembled WGS sequence"/>
</dbReference>
<keyword evidence="9" id="KW-1185">Reference proteome</keyword>
<keyword evidence="8" id="KW-0547">Nucleotide-binding</keyword>
<dbReference type="InterPro" id="IPR012340">
    <property type="entry name" value="NA-bd_OB-fold"/>
</dbReference>
<accession>A0A918NEZ6</accession>
<dbReference type="GO" id="GO:0009378">
    <property type="term" value="F:four-way junction helicase activity"/>
    <property type="evidence" value="ECO:0007669"/>
    <property type="project" value="InterPro"/>
</dbReference>
<dbReference type="Pfam" id="PF01330">
    <property type="entry name" value="RuvA_N"/>
    <property type="match status" value="1"/>
</dbReference>
<evidence type="ECO:0000313" key="8">
    <source>
        <dbReference type="EMBL" id="GGX62205.1"/>
    </source>
</evidence>
<organism evidence="8 9">
    <name type="scientific">Saccharospirillum salsuginis</name>
    <dbReference type="NCBI Taxonomy" id="418750"/>
    <lineage>
        <taxon>Bacteria</taxon>
        <taxon>Pseudomonadati</taxon>
        <taxon>Pseudomonadota</taxon>
        <taxon>Gammaproteobacteria</taxon>
        <taxon>Oceanospirillales</taxon>
        <taxon>Saccharospirillaceae</taxon>
        <taxon>Saccharospirillum</taxon>
    </lineage>
</organism>
<feature type="domain" description="Helix-hairpin-helix DNA-binding motif class 1" evidence="7">
    <location>
        <begin position="73"/>
        <end position="92"/>
    </location>
</feature>
<dbReference type="SMART" id="SM00278">
    <property type="entry name" value="HhH1"/>
    <property type="match status" value="2"/>
</dbReference>
<dbReference type="GO" id="GO:0048476">
    <property type="term" value="C:Holliday junction resolvase complex"/>
    <property type="evidence" value="ECO:0007669"/>
    <property type="project" value="UniProtKB-UniRule"/>
</dbReference>
<feature type="region of interest" description="Domain III" evidence="6">
    <location>
        <begin position="155"/>
        <end position="201"/>
    </location>
</feature>
<protein>
    <recommendedName>
        <fullName evidence="6">Holliday junction branch migration complex subunit RuvA</fullName>
    </recommendedName>
</protein>
<reference evidence="8" key="1">
    <citation type="journal article" date="2014" name="Int. J. Syst. Evol. Microbiol.">
        <title>Complete genome sequence of Corynebacterium casei LMG S-19264T (=DSM 44701T), isolated from a smear-ripened cheese.</title>
        <authorList>
            <consortium name="US DOE Joint Genome Institute (JGI-PGF)"/>
            <person name="Walter F."/>
            <person name="Albersmeier A."/>
            <person name="Kalinowski J."/>
            <person name="Ruckert C."/>
        </authorList>
    </citation>
    <scope>NUCLEOTIDE SEQUENCE</scope>
    <source>
        <strain evidence="8">KCTC 22169</strain>
    </source>
</reference>
<proteinExistence type="inferred from homology"/>
<sequence length="201" mass="21721">MIGRLQGTLLENKAPDLLIDVGGVGYDVQAPLSTAFRLPAVGQTVVLHTHLAIREDAHVLFGFSSKDERALFRALIKTSGVGPKLGLAILSGMEPDRFVQCIHDDDPSMLVKIPGVGKKTAERLIVEMRDRIKDLGGTERLLAMPLADQTEPRDSSAEEDAETALVTLGYKPQQAARAIAKVNKPGISSEELIKAALKQMM</sequence>
<dbReference type="Gene3D" id="1.10.150.20">
    <property type="entry name" value="5' to 3' exonuclease, C-terminal subdomain"/>
    <property type="match status" value="1"/>
</dbReference>
<dbReference type="GO" id="GO:0006281">
    <property type="term" value="P:DNA repair"/>
    <property type="evidence" value="ECO:0007669"/>
    <property type="project" value="UniProtKB-UniRule"/>
</dbReference>
<evidence type="ECO:0000256" key="4">
    <source>
        <dbReference type="ARBA" id="ARBA00023172"/>
    </source>
</evidence>
<dbReference type="GO" id="GO:0005737">
    <property type="term" value="C:cytoplasm"/>
    <property type="evidence" value="ECO:0007669"/>
    <property type="project" value="UniProtKB-SubCell"/>
</dbReference>
<evidence type="ECO:0000313" key="9">
    <source>
        <dbReference type="Proteomes" id="UP000626148"/>
    </source>
</evidence>
<evidence type="ECO:0000256" key="6">
    <source>
        <dbReference type="HAMAP-Rule" id="MF_00031"/>
    </source>
</evidence>
<dbReference type="RefSeq" id="WP_189610606.1">
    <property type="nucleotide sequence ID" value="NZ_BMXR01000008.1"/>
</dbReference>
<keyword evidence="4 6" id="KW-0233">DNA recombination</keyword>
<evidence type="ECO:0000259" key="7">
    <source>
        <dbReference type="SMART" id="SM00278"/>
    </source>
</evidence>
<dbReference type="Pfam" id="PF07499">
    <property type="entry name" value="RuvA_C"/>
    <property type="match status" value="1"/>
</dbReference>
<dbReference type="GO" id="GO:0006310">
    <property type="term" value="P:DNA recombination"/>
    <property type="evidence" value="ECO:0007669"/>
    <property type="project" value="UniProtKB-UniRule"/>
</dbReference>
<dbReference type="Gene3D" id="2.40.50.140">
    <property type="entry name" value="Nucleic acid-binding proteins"/>
    <property type="match status" value="1"/>
</dbReference>
<dbReference type="Gene3D" id="1.10.8.10">
    <property type="entry name" value="DNA helicase RuvA subunit, C-terminal domain"/>
    <property type="match status" value="1"/>
</dbReference>
<comment type="subcellular location">
    <subcellularLocation>
        <location evidence="6">Cytoplasm</location>
    </subcellularLocation>
</comment>
<dbReference type="AlphaFoldDB" id="A0A918NEZ6"/>
<dbReference type="CDD" id="cd14332">
    <property type="entry name" value="UBA_RuvA_C"/>
    <property type="match status" value="1"/>
</dbReference>
<dbReference type="InterPro" id="IPR013849">
    <property type="entry name" value="DNA_helicase_Holl-junc_RuvA_I"/>
</dbReference>
<dbReference type="InterPro" id="IPR010994">
    <property type="entry name" value="RuvA_2-like"/>
</dbReference>
<evidence type="ECO:0000256" key="2">
    <source>
        <dbReference type="ARBA" id="ARBA00022763"/>
    </source>
</evidence>
<comment type="caution">
    <text evidence="8">The sequence shown here is derived from an EMBL/GenBank/DDBJ whole genome shotgun (WGS) entry which is preliminary data.</text>
</comment>
<comment type="function">
    <text evidence="6">The RuvA-RuvB-RuvC complex processes Holliday junction (HJ) DNA during genetic recombination and DNA repair, while the RuvA-RuvB complex plays an important role in the rescue of blocked DNA replication forks via replication fork reversal (RFR). RuvA specifically binds to HJ cruciform DNA, conferring on it an open structure. The RuvB hexamer acts as an ATP-dependent pump, pulling dsDNA into and through the RuvAB complex. HJ branch migration allows RuvC to scan DNA until it finds its consensus sequence, where it cleaves and resolves the cruciform DNA.</text>
</comment>
<comment type="caution">
    <text evidence="6">Lacks conserved residue(s) required for the propagation of feature annotation.</text>
</comment>
<dbReference type="InterPro" id="IPR036267">
    <property type="entry name" value="RuvA_C_sf"/>
</dbReference>
<dbReference type="GO" id="GO:0005524">
    <property type="term" value="F:ATP binding"/>
    <property type="evidence" value="ECO:0007669"/>
    <property type="project" value="InterPro"/>
</dbReference>
<keyword evidence="5 6" id="KW-0234">DNA repair</keyword>
<keyword evidence="1 6" id="KW-0963">Cytoplasm</keyword>
<comment type="domain">
    <text evidence="6">Has three domains with a flexible linker between the domains II and III and assumes an 'L' shape. Domain III is highly mobile and contacts RuvB.</text>
</comment>
<keyword evidence="3 6" id="KW-0238">DNA-binding</keyword>
<name>A0A918NEZ6_9GAMM</name>
<dbReference type="InterPro" id="IPR011114">
    <property type="entry name" value="RuvA_C"/>
</dbReference>
<dbReference type="InterPro" id="IPR003583">
    <property type="entry name" value="Hlx-hairpin-Hlx_DNA-bd_motif"/>
</dbReference>
<dbReference type="GO" id="GO:0009379">
    <property type="term" value="C:Holliday junction helicase complex"/>
    <property type="evidence" value="ECO:0007669"/>
    <property type="project" value="InterPro"/>
</dbReference>